<sequence length="285" mass="33343">MKFKKLYIELSDICGLKCDFCPSKKALRGVMSVENFSKLARQIWDKSEIFTFHLLGDPLLLNNLEEYLQIAKNHQMKLEITTSGFYFSPKNSKLLLKYDNIHQINISLMAFLSQSKLSLEQYFKPILEFCKEHLEYKKSSFINLRLWNLDTNFKAPSENLPIYEFLSKEFGVRILTHLAKNRLQRHILLHQNKLFKWPSLKDKPLYTQGKCHALKEQIGILSDGTLVPCCLDTKGDISLGNVFNAEFKSLLESKRIQEIKKAFEENKRIEKLCQSCEFFKTRLSD</sequence>
<dbReference type="InterPro" id="IPR007197">
    <property type="entry name" value="rSAM"/>
</dbReference>
<dbReference type="InterPro" id="IPR013785">
    <property type="entry name" value="Aldolase_TIM"/>
</dbReference>
<evidence type="ECO:0000256" key="5">
    <source>
        <dbReference type="ARBA" id="ARBA00023004"/>
    </source>
</evidence>
<evidence type="ECO:0000256" key="1">
    <source>
        <dbReference type="ARBA" id="ARBA00001966"/>
    </source>
</evidence>
<dbReference type="Proteomes" id="UP000409545">
    <property type="component" value="Unassembled WGS sequence"/>
</dbReference>
<evidence type="ECO:0000259" key="7">
    <source>
        <dbReference type="Pfam" id="PF04055"/>
    </source>
</evidence>
<keyword evidence="2" id="KW-0004">4Fe-4S</keyword>
<dbReference type="KEGG" id="ccof:VC76_00765"/>
<evidence type="ECO:0000256" key="4">
    <source>
        <dbReference type="ARBA" id="ARBA00022723"/>
    </source>
</evidence>
<accession>A0A1B3X7W9</accession>
<dbReference type="GO" id="GO:0003824">
    <property type="term" value="F:catalytic activity"/>
    <property type="evidence" value="ECO:0007669"/>
    <property type="project" value="InterPro"/>
</dbReference>
<dbReference type="OrthoDB" id="9805809at2"/>
<dbReference type="SFLD" id="SFLDS00029">
    <property type="entry name" value="Radical_SAM"/>
    <property type="match status" value="1"/>
</dbReference>
<dbReference type="GO" id="GO:0046872">
    <property type="term" value="F:metal ion binding"/>
    <property type="evidence" value="ECO:0007669"/>
    <property type="project" value="UniProtKB-KW"/>
</dbReference>
<dbReference type="PANTHER" id="PTHR43787">
    <property type="entry name" value="FEMO COFACTOR BIOSYNTHESIS PROTEIN NIFB-RELATED"/>
    <property type="match status" value="1"/>
</dbReference>
<dbReference type="SUPFAM" id="SSF102114">
    <property type="entry name" value="Radical SAM enzymes"/>
    <property type="match status" value="1"/>
</dbReference>
<dbReference type="GeneID" id="66545118"/>
<comment type="caution">
    <text evidence="10">The sequence shown here is derived from an EMBL/GenBank/DDBJ whole genome shotgun (WGS) entry which is preliminary data.</text>
</comment>
<dbReference type="EMBL" id="AACQHW010000006">
    <property type="protein sequence ID" value="EAL6851081.1"/>
    <property type="molecule type" value="Genomic_DNA"/>
</dbReference>
<gene>
    <name evidence="9" type="ORF">B9Q54_02460</name>
    <name evidence="10" type="ORF">DSX26_06315</name>
</gene>
<evidence type="ECO:0000313" key="10">
    <source>
        <dbReference type="EMBL" id="EAL6851081.1"/>
    </source>
</evidence>
<dbReference type="Proteomes" id="UP000352088">
    <property type="component" value="Unassembled WGS sequence"/>
</dbReference>
<evidence type="ECO:0000313" key="11">
    <source>
        <dbReference type="Proteomes" id="UP000352088"/>
    </source>
</evidence>
<evidence type="ECO:0000256" key="3">
    <source>
        <dbReference type="ARBA" id="ARBA00022691"/>
    </source>
</evidence>
<evidence type="ECO:0000256" key="2">
    <source>
        <dbReference type="ARBA" id="ARBA00022485"/>
    </source>
</evidence>
<name>A0A1B3X7W9_CAMCO</name>
<organism evidence="10 11">
    <name type="scientific">Campylobacter coli</name>
    <dbReference type="NCBI Taxonomy" id="195"/>
    <lineage>
        <taxon>Bacteria</taxon>
        <taxon>Pseudomonadati</taxon>
        <taxon>Campylobacterota</taxon>
        <taxon>Epsilonproteobacteria</taxon>
        <taxon>Campylobacterales</taxon>
        <taxon>Campylobacteraceae</taxon>
        <taxon>Campylobacter</taxon>
    </lineage>
</organism>
<dbReference type="InterPro" id="IPR023885">
    <property type="entry name" value="4Fe4S-binding_SPASM_dom"/>
</dbReference>
<protein>
    <submittedName>
        <fullName evidence="10">Radical SAM protein</fullName>
    </submittedName>
</protein>
<dbReference type="EMBL" id="AACGUZ010000003">
    <property type="protein sequence ID" value="EAK5103140.1"/>
    <property type="molecule type" value="Genomic_DNA"/>
</dbReference>
<evidence type="ECO:0000259" key="8">
    <source>
        <dbReference type="Pfam" id="PF13186"/>
    </source>
</evidence>
<evidence type="ECO:0000256" key="6">
    <source>
        <dbReference type="ARBA" id="ARBA00023014"/>
    </source>
</evidence>
<dbReference type="AlphaFoldDB" id="A0A1B3X7W9"/>
<dbReference type="InterPro" id="IPR058240">
    <property type="entry name" value="rSAM_sf"/>
</dbReference>
<dbReference type="STRING" id="195.ATE51_00310"/>
<dbReference type="Pfam" id="PF04055">
    <property type="entry name" value="Radical_SAM"/>
    <property type="match status" value="1"/>
</dbReference>
<keyword evidence="6" id="KW-0411">Iron-sulfur</keyword>
<evidence type="ECO:0000313" key="9">
    <source>
        <dbReference type="EMBL" id="EAK5103140.1"/>
    </source>
</evidence>
<dbReference type="Gene3D" id="3.20.20.70">
    <property type="entry name" value="Aldolase class I"/>
    <property type="match status" value="1"/>
</dbReference>
<keyword evidence="3" id="KW-0949">S-adenosyl-L-methionine</keyword>
<evidence type="ECO:0000313" key="12">
    <source>
        <dbReference type="Proteomes" id="UP000409545"/>
    </source>
</evidence>
<keyword evidence="4" id="KW-0479">Metal-binding</keyword>
<dbReference type="GO" id="GO:0051539">
    <property type="term" value="F:4 iron, 4 sulfur cluster binding"/>
    <property type="evidence" value="ECO:0007669"/>
    <property type="project" value="UniProtKB-KW"/>
</dbReference>
<reference evidence="10 11" key="1">
    <citation type="submission" date="2018-07" db="EMBL/GenBank/DDBJ databases">
        <authorList>
            <consortium name="NARMS: The National Antimicrobial Resistance Monitoring System"/>
        </authorList>
    </citation>
    <scope>NUCLEOTIDE SEQUENCE [LARGE SCALE GENOMIC DNA]</scope>
    <source>
        <strain evidence="10 11">CVM N17C548</strain>
        <strain evidence="9 12">FSIS1711007</strain>
    </source>
</reference>
<dbReference type="RefSeq" id="WP_002781398.1">
    <property type="nucleotide sequence ID" value="NZ_AANOQZ020000012.1"/>
</dbReference>
<feature type="domain" description="4Fe4S-binding SPASM" evidence="8">
    <location>
        <begin position="211"/>
        <end position="277"/>
    </location>
</feature>
<proteinExistence type="predicted"/>
<dbReference type="PANTHER" id="PTHR43787:SF10">
    <property type="entry name" value="COFACTOR MODIFYING PROTEIN"/>
    <property type="match status" value="1"/>
</dbReference>
<dbReference type="Pfam" id="PF13186">
    <property type="entry name" value="SPASM"/>
    <property type="match status" value="1"/>
</dbReference>
<feature type="domain" description="Radical SAM core" evidence="7">
    <location>
        <begin position="8"/>
        <end position="113"/>
    </location>
</feature>
<comment type="cofactor">
    <cofactor evidence="1">
        <name>[4Fe-4S] cluster</name>
        <dbReference type="ChEBI" id="CHEBI:49883"/>
    </cofactor>
</comment>
<keyword evidence="5" id="KW-0408">Iron</keyword>